<dbReference type="SUPFAM" id="SSF47473">
    <property type="entry name" value="EF-hand"/>
    <property type="match status" value="1"/>
</dbReference>
<dbReference type="GO" id="GO:0001518">
    <property type="term" value="C:voltage-gated sodium channel complex"/>
    <property type="evidence" value="ECO:0007669"/>
    <property type="project" value="TreeGrafter"/>
</dbReference>
<dbReference type="Gene3D" id="1.10.238.10">
    <property type="entry name" value="EF-hand"/>
    <property type="match status" value="1"/>
</dbReference>
<dbReference type="Pfam" id="PF00520">
    <property type="entry name" value="Ion_trans"/>
    <property type="match status" value="1"/>
</dbReference>
<organism evidence="9">
    <name type="scientific">Alexandrium catenella</name>
    <name type="common">Red tide dinoflagellate</name>
    <name type="synonym">Gonyaulax catenella</name>
    <dbReference type="NCBI Taxonomy" id="2925"/>
    <lineage>
        <taxon>Eukaryota</taxon>
        <taxon>Sar</taxon>
        <taxon>Alveolata</taxon>
        <taxon>Dinophyceae</taxon>
        <taxon>Gonyaulacales</taxon>
        <taxon>Pyrocystaceae</taxon>
        <taxon>Alexandrium</taxon>
    </lineage>
</organism>
<evidence type="ECO:0000256" key="4">
    <source>
        <dbReference type="ARBA" id="ARBA00022989"/>
    </source>
</evidence>
<dbReference type="SMART" id="SM00054">
    <property type="entry name" value="EFh"/>
    <property type="match status" value="2"/>
</dbReference>
<gene>
    <name evidence="9" type="ORF">ACAT0790_LOCUS15937</name>
</gene>
<dbReference type="InterPro" id="IPR018247">
    <property type="entry name" value="EF_Hand_1_Ca_BS"/>
</dbReference>
<feature type="domain" description="EF-hand" evidence="8">
    <location>
        <begin position="319"/>
        <end position="354"/>
    </location>
</feature>
<dbReference type="Gene3D" id="1.20.120.350">
    <property type="entry name" value="Voltage-gated potassium channels. Chain C"/>
    <property type="match status" value="1"/>
</dbReference>
<dbReference type="SUPFAM" id="SSF81324">
    <property type="entry name" value="Voltage-gated potassium channels"/>
    <property type="match status" value="1"/>
</dbReference>
<evidence type="ECO:0000256" key="2">
    <source>
        <dbReference type="ARBA" id="ARBA00022692"/>
    </source>
</evidence>
<evidence type="ECO:0000256" key="6">
    <source>
        <dbReference type="SAM" id="MobiDB-lite"/>
    </source>
</evidence>
<evidence type="ECO:0000256" key="3">
    <source>
        <dbReference type="ARBA" id="ARBA00022837"/>
    </source>
</evidence>
<protein>
    <recommendedName>
        <fullName evidence="8">EF-hand domain-containing protein</fullName>
    </recommendedName>
</protein>
<comment type="subcellular location">
    <subcellularLocation>
        <location evidence="1">Membrane</location>
        <topology evidence="1">Multi-pass membrane protein</topology>
    </subcellularLocation>
</comment>
<dbReference type="PANTHER" id="PTHR10037">
    <property type="entry name" value="VOLTAGE-GATED CATION CHANNEL CALCIUM AND SODIUM"/>
    <property type="match status" value="1"/>
</dbReference>
<dbReference type="InterPro" id="IPR043203">
    <property type="entry name" value="VGCC_Ca_Na"/>
</dbReference>
<keyword evidence="5 7" id="KW-0472">Membrane</keyword>
<feature type="transmembrane region" description="Helical" evidence="7">
    <location>
        <begin position="72"/>
        <end position="96"/>
    </location>
</feature>
<sequence length="594" mass="66877">MSDVDESDRLVRLFKQENPGDIDDDGEPIKQEIKVPWVDTPAFNVFIGVCIAANAITIGAETAEKATSGSHSVMWFVIELAFCFIFFVELTARLYFHRWGYFGSLAGCQQLSEVSSFVRLNVGNIFDFIIVVVAVIDTFILVPVGIGSGSARFVAFLRFVRLVRLIRLIRLFRIFKELWLVANGLLDTLRTLFWVCGLLGIFIEICAIVTARVIGQNDELYDPYFKSSGGWDHEIYFKTVLRSMFTLFQIMTLDSWSDDIVRHIGKMQPGMVPFFIAFIAITNLGVLNVIVGIVIESTMRTSKEDASKFKSNKEKQRQKVFSELQEIFESADVDGNGTLSLQEVTDATRKPEVYNKLKMIDFPADRPEEIFNLLDYDGSGELTIEEFITGCLRMKGSAKSKDLLVAQVAFNTLRHHFETTEAEMAKFNEKIARLQLTARHVLGHGEHVFLNTREYRMRHPEWTEQHMPRMSTKDLERAPWLEGAGVEVHHSGRDEVAALTNGSPAHALDVYRGNRRGEEPPMDRTTSDAIVTFDRAPSSPPRPPQIPAGMLEDRQRAAGMLSNNAAPHPGDELAIVQVPGAMPPESPSNNRRLQ</sequence>
<dbReference type="CDD" id="cd00051">
    <property type="entry name" value="EFh"/>
    <property type="match status" value="1"/>
</dbReference>
<keyword evidence="2 7" id="KW-0812">Transmembrane</keyword>
<dbReference type="PROSITE" id="PS50222">
    <property type="entry name" value="EF_HAND_2"/>
    <property type="match status" value="2"/>
</dbReference>
<feature type="transmembrane region" description="Helical" evidence="7">
    <location>
        <begin position="125"/>
        <end position="146"/>
    </location>
</feature>
<feature type="transmembrane region" description="Helical" evidence="7">
    <location>
        <begin position="42"/>
        <end position="60"/>
    </location>
</feature>
<evidence type="ECO:0000256" key="1">
    <source>
        <dbReference type="ARBA" id="ARBA00004141"/>
    </source>
</evidence>
<feature type="transmembrane region" description="Helical" evidence="7">
    <location>
        <begin position="272"/>
        <end position="295"/>
    </location>
</feature>
<keyword evidence="3" id="KW-0106">Calcium</keyword>
<dbReference type="Pfam" id="PF13499">
    <property type="entry name" value="EF-hand_7"/>
    <property type="match status" value="1"/>
</dbReference>
<evidence type="ECO:0000256" key="7">
    <source>
        <dbReference type="SAM" id="Phobius"/>
    </source>
</evidence>
<proteinExistence type="predicted"/>
<evidence type="ECO:0000313" key="9">
    <source>
        <dbReference type="EMBL" id="CAD9118276.1"/>
    </source>
</evidence>
<feature type="region of interest" description="Disordered" evidence="6">
    <location>
        <begin position="533"/>
        <end position="594"/>
    </location>
</feature>
<dbReference type="GO" id="GO:0005509">
    <property type="term" value="F:calcium ion binding"/>
    <property type="evidence" value="ECO:0007669"/>
    <property type="project" value="InterPro"/>
</dbReference>
<evidence type="ECO:0000256" key="5">
    <source>
        <dbReference type="ARBA" id="ARBA00023136"/>
    </source>
</evidence>
<dbReference type="GO" id="GO:0005248">
    <property type="term" value="F:voltage-gated sodium channel activity"/>
    <property type="evidence" value="ECO:0007669"/>
    <property type="project" value="TreeGrafter"/>
</dbReference>
<dbReference type="Gene3D" id="1.10.287.70">
    <property type="match status" value="1"/>
</dbReference>
<dbReference type="InterPro" id="IPR005821">
    <property type="entry name" value="Ion_trans_dom"/>
</dbReference>
<dbReference type="InterPro" id="IPR011992">
    <property type="entry name" value="EF-hand-dom_pair"/>
</dbReference>
<dbReference type="InterPro" id="IPR027359">
    <property type="entry name" value="Volt_channel_dom_sf"/>
</dbReference>
<reference evidence="9" key="1">
    <citation type="submission" date="2021-01" db="EMBL/GenBank/DDBJ databases">
        <authorList>
            <person name="Corre E."/>
            <person name="Pelletier E."/>
            <person name="Niang G."/>
            <person name="Scheremetjew M."/>
            <person name="Finn R."/>
            <person name="Kale V."/>
            <person name="Holt S."/>
            <person name="Cochrane G."/>
            <person name="Meng A."/>
            <person name="Brown T."/>
            <person name="Cohen L."/>
        </authorList>
    </citation>
    <scope>NUCLEOTIDE SEQUENCE</scope>
    <source>
        <strain evidence="9">OF101</strain>
    </source>
</reference>
<evidence type="ECO:0000259" key="8">
    <source>
        <dbReference type="PROSITE" id="PS50222"/>
    </source>
</evidence>
<dbReference type="InterPro" id="IPR002048">
    <property type="entry name" value="EF_hand_dom"/>
</dbReference>
<dbReference type="PANTHER" id="PTHR10037:SF62">
    <property type="entry name" value="SODIUM CHANNEL PROTEIN 60E"/>
    <property type="match status" value="1"/>
</dbReference>
<dbReference type="EMBL" id="HBGE01026500">
    <property type="protein sequence ID" value="CAD9118276.1"/>
    <property type="molecule type" value="Transcribed_RNA"/>
</dbReference>
<dbReference type="PROSITE" id="PS00018">
    <property type="entry name" value="EF_HAND_1"/>
    <property type="match status" value="2"/>
</dbReference>
<feature type="transmembrane region" description="Helical" evidence="7">
    <location>
        <begin position="192"/>
        <end position="214"/>
    </location>
</feature>
<accession>A0A7S1LZZ9</accession>
<feature type="domain" description="EF-hand" evidence="8">
    <location>
        <begin position="362"/>
        <end position="397"/>
    </location>
</feature>
<name>A0A7S1LZZ9_ALECA</name>
<keyword evidence="4 7" id="KW-1133">Transmembrane helix</keyword>
<dbReference type="AlphaFoldDB" id="A0A7S1LZZ9"/>